<dbReference type="EMBL" id="JAQQPM010000002">
    <property type="protein sequence ID" value="KAK2068084.1"/>
    <property type="molecule type" value="Genomic_DNA"/>
</dbReference>
<keyword evidence="3" id="KW-1185">Reference proteome</keyword>
<name>A0AAD9M8B4_9PEZI</name>
<evidence type="ECO:0000256" key="1">
    <source>
        <dbReference type="SAM" id="MobiDB-lite"/>
    </source>
</evidence>
<organism evidence="2 3">
    <name type="scientific">Phyllachora maydis</name>
    <dbReference type="NCBI Taxonomy" id="1825666"/>
    <lineage>
        <taxon>Eukaryota</taxon>
        <taxon>Fungi</taxon>
        <taxon>Dikarya</taxon>
        <taxon>Ascomycota</taxon>
        <taxon>Pezizomycotina</taxon>
        <taxon>Sordariomycetes</taxon>
        <taxon>Sordariomycetidae</taxon>
        <taxon>Phyllachorales</taxon>
        <taxon>Phyllachoraceae</taxon>
        <taxon>Phyllachora</taxon>
    </lineage>
</organism>
<comment type="caution">
    <text evidence="2">The sequence shown here is derived from an EMBL/GenBank/DDBJ whole genome shotgun (WGS) entry which is preliminary data.</text>
</comment>
<accession>A0AAD9M8B4</accession>
<proteinExistence type="predicted"/>
<evidence type="ECO:0000313" key="3">
    <source>
        <dbReference type="Proteomes" id="UP001217918"/>
    </source>
</evidence>
<feature type="compositionally biased region" description="Basic residues" evidence="1">
    <location>
        <begin position="67"/>
        <end position="78"/>
    </location>
</feature>
<feature type="region of interest" description="Disordered" evidence="1">
    <location>
        <begin position="52"/>
        <end position="153"/>
    </location>
</feature>
<reference evidence="2" key="1">
    <citation type="journal article" date="2023" name="Mol. Plant Microbe Interact.">
        <title>Elucidating the Obligate Nature and Biological Capacity of an Invasive Fungal Corn Pathogen.</title>
        <authorList>
            <person name="MacCready J.S."/>
            <person name="Roggenkamp E.M."/>
            <person name="Gdanetz K."/>
            <person name="Chilvers M.I."/>
        </authorList>
    </citation>
    <scope>NUCLEOTIDE SEQUENCE</scope>
    <source>
        <strain evidence="2">PM02</strain>
    </source>
</reference>
<feature type="compositionally biased region" description="Basic and acidic residues" evidence="1">
    <location>
        <begin position="110"/>
        <end position="121"/>
    </location>
</feature>
<sequence length="153" mass="17512">MSGIVQFWRKLYHTSYYMTPFSAPSAARELTGSWACERDFRAAKPHKQLRLARGVQKGRPRCYGNQRRSRRASRKLGWIHRPMPPTESTRSTWPKNEGPGQAIPAAPSHRHLDDHTEKRNANCENTRLRVARSESRAERSSFNAPPGSADWEG</sequence>
<dbReference type="AlphaFoldDB" id="A0AAD9M8B4"/>
<gene>
    <name evidence="2" type="ORF">P8C59_002752</name>
</gene>
<protein>
    <submittedName>
        <fullName evidence="2">Uncharacterized protein</fullName>
    </submittedName>
</protein>
<evidence type="ECO:0000313" key="2">
    <source>
        <dbReference type="EMBL" id="KAK2068084.1"/>
    </source>
</evidence>
<dbReference type="Proteomes" id="UP001217918">
    <property type="component" value="Unassembled WGS sequence"/>
</dbReference>